<protein>
    <submittedName>
        <fullName evidence="1">STM4013/SEN3800 family hydrolase</fullName>
    </submittedName>
</protein>
<dbReference type="SUPFAM" id="SSF53649">
    <property type="entry name" value="Alkaline phosphatase-like"/>
    <property type="match status" value="1"/>
</dbReference>
<dbReference type="InterPro" id="IPR017850">
    <property type="entry name" value="Alkaline_phosphatase_core_sf"/>
</dbReference>
<dbReference type="Gene3D" id="3.40.720.10">
    <property type="entry name" value="Alkaline Phosphatase, subunit A"/>
    <property type="match status" value="1"/>
</dbReference>
<reference evidence="1" key="1">
    <citation type="submission" date="2022-09" db="EMBL/GenBank/DDBJ databases">
        <title>Tahibacter sp. nov., isolated from a fresh water.</title>
        <authorList>
            <person name="Baek J.H."/>
            <person name="Lee J.K."/>
            <person name="Kim J.M."/>
            <person name="Jeon C.O."/>
        </authorList>
    </citation>
    <scope>NUCLEOTIDE SEQUENCE</scope>
    <source>
        <strain evidence="1">W38</strain>
    </source>
</reference>
<dbReference type="GO" id="GO:0016787">
    <property type="term" value="F:hydrolase activity"/>
    <property type="evidence" value="ECO:0007669"/>
    <property type="project" value="UniProtKB-KW"/>
</dbReference>
<dbReference type="NCBIfam" id="NF038075">
    <property type="entry name" value="fam_STM4013"/>
    <property type="match status" value="1"/>
</dbReference>
<name>A0ABY6BIZ0_9GAMM</name>
<sequence length="279" mass="30863">MVDPIPDMNQIVGSHDIVLLTLDTLRYDVAQQEFLAGRLPHLGAFLPADGWEKRHTPGSFTYAAHRAFFAGFLPTPAEPGLHPRLFALYFPGSETTHEHTAVFHSGDNIAAALAHLGYHTVCIGGVGFFNPYTPLGRDLPGLFDEAHWRPAFSVVAPDSTAAQVTLACRRLSDPDFARRKLFLFMNISALHQPNHHYLAGCEVDDIHSHAAALRYVDEALAPLWRTLRRRGPAFVIVCSDHGTAYGEDGYTGHRHAHEVVMTVPYAHFQLPRMTGSPND</sequence>
<evidence type="ECO:0000313" key="1">
    <source>
        <dbReference type="EMBL" id="UXI69457.1"/>
    </source>
</evidence>
<dbReference type="EMBL" id="CP104694">
    <property type="protein sequence ID" value="UXI69457.1"/>
    <property type="molecule type" value="Genomic_DNA"/>
</dbReference>
<keyword evidence="2" id="KW-1185">Reference proteome</keyword>
<dbReference type="RefSeq" id="WP_261696412.1">
    <property type="nucleotide sequence ID" value="NZ_CP104694.1"/>
</dbReference>
<organism evidence="1 2">
    <name type="scientific">Tahibacter amnicola</name>
    <dbReference type="NCBI Taxonomy" id="2976241"/>
    <lineage>
        <taxon>Bacteria</taxon>
        <taxon>Pseudomonadati</taxon>
        <taxon>Pseudomonadota</taxon>
        <taxon>Gammaproteobacteria</taxon>
        <taxon>Lysobacterales</taxon>
        <taxon>Rhodanobacteraceae</taxon>
        <taxon>Tahibacter</taxon>
    </lineage>
</organism>
<dbReference type="Proteomes" id="UP001064632">
    <property type="component" value="Chromosome"/>
</dbReference>
<gene>
    <name evidence="1" type="ORF">N4264_07355</name>
</gene>
<accession>A0ABY6BIZ0</accession>
<proteinExistence type="predicted"/>
<evidence type="ECO:0000313" key="2">
    <source>
        <dbReference type="Proteomes" id="UP001064632"/>
    </source>
</evidence>
<keyword evidence="1" id="KW-0378">Hydrolase</keyword>
<dbReference type="InterPro" id="IPR047838">
    <property type="entry name" value="STM4013-like"/>
</dbReference>